<sequence>MNKFAIFNKYATKRHDYIVVGAGSAGSTVANRLSEDKDVNVLVIEAGPRDHWFNWKIHMPAALMYNLCDAKYNWYYNTTPQTNLDGRVIYWPRGKVWGGSSSINAMCYVRGHPLDYDRWQEEGAGGWDYKGCLPYFKKAQTHELSLGKDDEYRGNDGPLYVRQAPCTNILHQAFIEAGNQMKLGTTSDINGKCNEGFGKMDQTIKNGERHSASRAYLWPILDRPNLSIISNSVVMKVIIENGIATGVKTLDRRTGRINKIYCEGSVILCGGAINTPQLLMLSGIGEGQHLFDKKIDIQNDLPSVGSNLQDHLEIYVQNKCIKPITLYDKSSWKFPHNMVKIGLEWFVKREGLGASSHLESGGFAKSSSDIKYPDIEFHFLPSTVHDDGRENGTCHAFQVHVGPMRSKSVGNIRLKDSNPLSHPLINPNYLNHQDDLKEFRKCIELSREIFSQQAFDIYRGDEMAPGKEVQSNDEIDAFVRQKAASAYHASCSCKMGDINDPNAVVDSQTMNVRGTKNLKIVDASVMPSIISGNLNAPTIMIAERASDIIKNATLQRST</sequence>
<name>A0AC35TJI7_9BILA</name>
<protein>
    <submittedName>
        <fullName evidence="2">Choline dehydrogenase</fullName>
    </submittedName>
</protein>
<dbReference type="WBParaSite" id="RSKR_0000112700.1">
    <property type="protein sequence ID" value="RSKR_0000112700.1"/>
    <property type="gene ID" value="RSKR_0000112700"/>
</dbReference>
<evidence type="ECO:0000313" key="1">
    <source>
        <dbReference type="Proteomes" id="UP000095286"/>
    </source>
</evidence>
<proteinExistence type="predicted"/>
<reference evidence="2" key="1">
    <citation type="submission" date="2016-11" db="UniProtKB">
        <authorList>
            <consortium name="WormBaseParasite"/>
        </authorList>
    </citation>
    <scope>IDENTIFICATION</scope>
    <source>
        <strain evidence="2">KR3021</strain>
    </source>
</reference>
<dbReference type="Proteomes" id="UP000095286">
    <property type="component" value="Unplaced"/>
</dbReference>
<organism evidence="1 2">
    <name type="scientific">Rhabditophanes sp. KR3021</name>
    <dbReference type="NCBI Taxonomy" id="114890"/>
    <lineage>
        <taxon>Eukaryota</taxon>
        <taxon>Metazoa</taxon>
        <taxon>Ecdysozoa</taxon>
        <taxon>Nematoda</taxon>
        <taxon>Chromadorea</taxon>
        <taxon>Rhabditida</taxon>
        <taxon>Tylenchina</taxon>
        <taxon>Panagrolaimomorpha</taxon>
        <taxon>Strongyloidoidea</taxon>
        <taxon>Alloionematidae</taxon>
        <taxon>Rhabditophanes</taxon>
    </lineage>
</organism>
<accession>A0AC35TJI7</accession>
<evidence type="ECO:0000313" key="2">
    <source>
        <dbReference type="WBParaSite" id="RSKR_0000112700.1"/>
    </source>
</evidence>